<evidence type="ECO:0000256" key="5">
    <source>
        <dbReference type="ARBA" id="ARBA00023242"/>
    </source>
</evidence>
<dbReference type="GO" id="GO:0070034">
    <property type="term" value="F:telomerase RNA binding"/>
    <property type="evidence" value="ECO:0007669"/>
    <property type="project" value="TreeGrafter"/>
</dbReference>
<dbReference type="Pfam" id="PF10374">
    <property type="entry name" value="EST1"/>
    <property type="match status" value="1"/>
</dbReference>
<dbReference type="RefSeq" id="XP_025405288.1">
    <property type="nucleotide sequence ID" value="XM_025549503.1"/>
</dbReference>
<dbReference type="InterPro" id="IPR002716">
    <property type="entry name" value="PIN_dom"/>
</dbReference>
<gene>
    <name evidence="11" type="primary">LOC112679621</name>
</gene>
<dbReference type="GO" id="GO:0005697">
    <property type="term" value="C:telomerase holoenzyme complex"/>
    <property type="evidence" value="ECO:0007669"/>
    <property type="project" value="TreeGrafter"/>
</dbReference>
<keyword evidence="5" id="KW-0539">Nucleus</keyword>
<organism evidence="10 11">
    <name type="scientific">Sipha flava</name>
    <name type="common">yellow sugarcane aphid</name>
    <dbReference type="NCBI Taxonomy" id="143950"/>
    <lineage>
        <taxon>Eukaryota</taxon>
        <taxon>Metazoa</taxon>
        <taxon>Ecdysozoa</taxon>
        <taxon>Arthropoda</taxon>
        <taxon>Hexapoda</taxon>
        <taxon>Insecta</taxon>
        <taxon>Pterygota</taxon>
        <taxon>Neoptera</taxon>
        <taxon>Paraneoptera</taxon>
        <taxon>Hemiptera</taxon>
        <taxon>Sternorrhyncha</taxon>
        <taxon>Aphidomorpha</taxon>
        <taxon>Aphidoidea</taxon>
        <taxon>Aphididae</taxon>
        <taxon>Sipha</taxon>
    </lineage>
</organism>
<dbReference type="Pfam" id="PF13638">
    <property type="entry name" value="PIN_4"/>
    <property type="match status" value="1"/>
</dbReference>
<evidence type="ECO:0000259" key="8">
    <source>
        <dbReference type="Pfam" id="PF10374"/>
    </source>
</evidence>
<dbReference type="Gene3D" id="1.25.40.10">
    <property type="entry name" value="Tetratricopeptide repeat domain"/>
    <property type="match status" value="1"/>
</dbReference>
<dbReference type="InterPro" id="IPR045153">
    <property type="entry name" value="Est1/Ebs1-like"/>
</dbReference>
<evidence type="ECO:0000256" key="6">
    <source>
        <dbReference type="SAM" id="MobiDB-lite"/>
    </source>
</evidence>
<feature type="compositionally biased region" description="Polar residues" evidence="6">
    <location>
        <begin position="477"/>
        <end position="490"/>
    </location>
</feature>
<dbReference type="GO" id="GO:0042162">
    <property type="term" value="F:telomeric DNA binding"/>
    <property type="evidence" value="ECO:0007669"/>
    <property type="project" value="TreeGrafter"/>
</dbReference>
<dbReference type="Pfam" id="PF10373">
    <property type="entry name" value="EST1_DNA_bind"/>
    <property type="match status" value="1"/>
</dbReference>
<feature type="domain" description="Telomerase activating protein Est1-like N-terminal" evidence="8">
    <location>
        <begin position="82"/>
        <end position="202"/>
    </location>
</feature>
<evidence type="ECO:0000256" key="2">
    <source>
        <dbReference type="ARBA" id="ARBA00004496"/>
    </source>
</evidence>
<evidence type="ECO:0000259" key="9">
    <source>
        <dbReference type="Pfam" id="PF13638"/>
    </source>
</evidence>
<dbReference type="InterPro" id="IPR019458">
    <property type="entry name" value="Est1-like_N"/>
</dbReference>
<keyword evidence="10" id="KW-1185">Reference proteome</keyword>
<dbReference type="Gene3D" id="3.40.50.1010">
    <property type="entry name" value="5'-nuclease"/>
    <property type="match status" value="1"/>
</dbReference>
<evidence type="ECO:0000256" key="3">
    <source>
        <dbReference type="ARBA" id="ARBA00022490"/>
    </source>
</evidence>
<evidence type="ECO:0000256" key="4">
    <source>
        <dbReference type="ARBA" id="ARBA00023161"/>
    </source>
</evidence>
<name>A0A8B8F3M5_9HEMI</name>
<comment type="subcellular location">
    <subcellularLocation>
        <location evidence="2">Cytoplasm</location>
    </subcellularLocation>
    <subcellularLocation>
        <location evidence="1">Nucleus</location>
    </subcellularLocation>
</comment>
<dbReference type="OrthoDB" id="5920073at2759"/>
<dbReference type="InterPro" id="IPR011990">
    <property type="entry name" value="TPR-like_helical_dom_sf"/>
</dbReference>
<keyword evidence="3" id="KW-0963">Cytoplasm</keyword>
<dbReference type="GO" id="GO:0000184">
    <property type="term" value="P:nuclear-transcribed mRNA catabolic process, nonsense-mediated decay"/>
    <property type="evidence" value="ECO:0007669"/>
    <property type="project" value="UniProtKB-KW"/>
</dbReference>
<feature type="compositionally biased region" description="Acidic residues" evidence="6">
    <location>
        <begin position="434"/>
        <end position="460"/>
    </location>
</feature>
<feature type="domain" description="DNA/RNA-binding" evidence="7">
    <location>
        <begin position="212"/>
        <end position="572"/>
    </location>
</feature>
<evidence type="ECO:0000259" key="7">
    <source>
        <dbReference type="Pfam" id="PF10373"/>
    </source>
</evidence>
<dbReference type="InterPro" id="IPR018834">
    <property type="entry name" value="DNA/RNA-bd_Est1-type"/>
</dbReference>
<feature type="compositionally biased region" description="Basic and acidic residues" evidence="6">
    <location>
        <begin position="466"/>
        <end position="476"/>
    </location>
</feature>
<feature type="compositionally biased region" description="Basic residues" evidence="6">
    <location>
        <begin position="415"/>
        <end position="424"/>
    </location>
</feature>
<accession>A0A8B8F3M5</accession>
<dbReference type="PANTHER" id="PTHR15696">
    <property type="entry name" value="SMG-7 SUPPRESSOR WITH MORPHOLOGICAL EFFECT ON GENITALIA PROTEIN 7"/>
    <property type="match status" value="1"/>
</dbReference>
<keyword evidence="4" id="KW-0866">Nonsense-mediated mRNA decay</keyword>
<evidence type="ECO:0000313" key="11">
    <source>
        <dbReference type="RefSeq" id="XP_025405288.1"/>
    </source>
</evidence>
<dbReference type="CTD" id="23381"/>
<proteinExistence type="predicted"/>
<dbReference type="PANTHER" id="PTHR15696:SF7">
    <property type="entry name" value="NONSENSE-MEDIATED MRNA DECAY FACTOR"/>
    <property type="match status" value="1"/>
</dbReference>
<feature type="region of interest" description="Disordered" evidence="6">
    <location>
        <begin position="408"/>
        <end position="493"/>
    </location>
</feature>
<dbReference type="AlphaFoldDB" id="A0A8B8F3M5"/>
<dbReference type="Proteomes" id="UP000694846">
    <property type="component" value="Unplaced"/>
</dbReference>
<sequence>MVDMKKAQSNTVAEPAATAETSESVKKLYKSITEVSHFLDDQRGRSSSCKDLFTVHVDTQRMKLKNYCERMMLSDTLCYGRKAEDIMWRKTYHDVYSTAKLLRKNNEWNHIELALLENHFQSGIGCYYHILFKFQAEIKLNSPKLFDFYLLTNDNTENHVKKDHITLLKKNDINTKEEAGIMQIIYRCLICLGDLSRYMYELNKLDLYYSTAFRYYKQALNYKPNNGLPHNQIGRLALSKNKHLDAVYSYIRCVFSFEPFEGGEKNLILSLQPSESVGNIFLEKLFAVFHLWYTGKDNSQELDKMYSSIFDILHNTDDFKNKNGSDDKKIDIQKEDITSSIQETVQAMLTNENVFKIVVIIIACLNKLHHSDSKYILKAELFFMSLMDHFMNQSVTYCEKKLPPIVNPNIDHTKLNRRRRRRGFKQNSSQDSQEFSEEDEAESIISPDDESEDESEEEMLIFDLKGPNDDKSKNESDGSNDSGTSSCGSENKNKPKSHLLNIPFIETIKMYFDWIKQNLDSINLETSVGLFNNVVTLLNYLTQANIEDKFADLDINHLILPEEIHLQGMTVFSKSKKYYGDYNANMCIKNEGMIRLINILHTAEEIASKNSFLFSYDNIKKWYSICDTLKQADEKSVKDAKRDKQLVMGQLWLRSEVDNLEYKMKYSSRKKRLPMCIVIDADALINYSFIIKKIVNSTKFIVIVPAIVISALDEQKKLSKEVRLTIRWLEFQLQQGNCNLKSQGIHESRPLKLDSLPNLSKSSKEICHFKHILECCNYFTEEYGENTGLVTLITGSDNLLESSDLIQMAKSAKINVEHIKTFQLQLHMAKNKG</sequence>
<protein>
    <submittedName>
        <fullName evidence="11">Protein SMG5</fullName>
    </submittedName>
</protein>
<evidence type="ECO:0000256" key="1">
    <source>
        <dbReference type="ARBA" id="ARBA00004123"/>
    </source>
</evidence>
<dbReference type="GO" id="GO:0005737">
    <property type="term" value="C:cytoplasm"/>
    <property type="evidence" value="ECO:0007669"/>
    <property type="project" value="UniProtKB-SubCell"/>
</dbReference>
<feature type="domain" description="PIN" evidence="9">
    <location>
        <begin position="677"/>
        <end position="798"/>
    </location>
</feature>
<dbReference type="SUPFAM" id="SSF48452">
    <property type="entry name" value="TPR-like"/>
    <property type="match status" value="1"/>
</dbReference>
<dbReference type="GeneID" id="112679621"/>
<reference evidence="11" key="1">
    <citation type="submission" date="2025-08" db="UniProtKB">
        <authorList>
            <consortium name="RefSeq"/>
        </authorList>
    </citation>
    <scope>IDENTIFICATION</scope>
    <source>
        <tissue evidence="11">Whole body</tissue>
    </source>
</reference>
<evidence type="ECO:0000313" key="10">
    <source>
        <dbReference type="Proteomes" id="UP000694846"/>
    </source>
</evidence>